<evidence type="ECO:0000313" key="3">
    <source>
        <dbReference type="EMBL" id="EMA35992.1"/>
    </source>
</evidence>
<gene>
    <name evidence="3" type="ORF">C445_04013</name>
    <name evidence="2" type="ORF">CHINAEXTREME_19535</name>
</gene>
<evidence type="ECO:0000313" key="2">
    <source>
        <dbReference type="EMBL" id="APW99826.1"/>
    </source>
</evidence>
<dbReference type="eggNOG" id="arCOG10675">
    <property type="taxonomic scope" value="Archaea"/>
</dbReference>
<dbReference type="EMBL" id="AOLZ01000022">
    <property type="protein sequence ID" value="EMA35992.1"/>
    <property type="molecule type" value="Genomic_DNA"/>
</dbReference>
<feature type="transmembrane region" description="Helical" evidence="1">
    <location>
        <begin position="359"/>
        <end position="385"/>
    </location>
</feature>
<feature type="transmembrane region" description="Helical" evidence="1">
    <location>
        <begin position="18"/>
        <end position="38"/>
    </location>
</feature>
<organism evidence="3 4">
    <name type="scientific">Natronobacterium lacisalsi AJ5</name>
    <dbReference type="NCBI Taxonomy" id="358396"/>
    <lineage>
        <taxon>Archaea</taxon>
        <taxon>Methanobacteriati</taxon>
        <taxon>Methanobacteriota</taxon>
        <taxon>Stenosarchaea group</taxon>
        <taxon>Halobacteria</taxon>
        <taxon>Halobacteriales</taxon>
        <taxon>Natrialbaceae</taxon>
        <taxon>Natronobacterium</taxon>
    </lineage>
</organism>
<evidence type="ECO:0000256" key="1">
    <source>
        <dbReference type="SAM" id="Phobius"/>
    </source>
</evidence>
<dbReference type="RefSeq" id="WP_007140547.1">
    <property type="nucleotide sequence ID" value="NZ_AOLZ01000022.1"/>
</dbReference>
<feature type="transmembrane region" description="Helical" evidence="1">
    <location>
        <begin position="279"/>
        <end position="304"/>
    </location>
</feature>
<feature type="transmembrane region" description="Helical" evidence="1">
    <location>
        <begin position="224"/>
        <end position="241"/>
    </location>
</feature>
<sequence length="414" mass="41495">MGAPAGTATATVTRWSRLFVATGVGFFVAWHLAALAGYPRSATVVLGVNGFVLHVVFGKAYALIPSYFARELAVPTAAVLHLPLAALGTVGAFLGAAGVGPAVLEAAGLTLWLGGCLVFVGVLGWTISDNPTGDETGTGSANAERRPIDRIANAAVPFVLAYLLAGSSLALVGVLGLEGGFPAFVPAGPGVTHLLAAGTAALLVFAVGFRLLPRLLVVSPSRPLVVTVLATGVMGPALLAADLHGDWLFRAGATLQATALAGFGTAYGDMFRRSDRPRVGGRTVLVAAAFAVLAALLGLSFALGPALGSGAAAFDAHYRLAVGGFLGLTIVGVTYYFYPPGIATSRFVDDRTAGAAAAALAVGLVLEACGLLLGAGGSGTLLALAVPLGRTLSTVGAVMYATVVGTVFLERGLT</sequence>
<proteinExistence type="predicted"/>
<evidence type="ECO:0000313" key="4">
    <source>
        <dbReference type="Proteomes" id="UP000011555"/>
    </source>
</evidence>
<feature type="transmembrane region" description="Helical" evidence="1">
    <location>
        <begin position="44"/>
        <end position="64"/>
    </location>
</feature>
<dbReference type="GeneID" id="30923365"/>
<evidence type="ECO:0000313" key="5">
    <source>
        <dbReference type="Proteomes" id="UP000186547"/>
    </source>
</evidence>
<dbReference type="KEGG" id="hlc:CHINAEXTREME19535"/>
<feature type="transmembrane region" description="Helical" evidence="1">
    <location>
        <begin position="247"/>
        <end position="267"/>
    </location>
</feature>
<dbReference type="PATRIC" id="fig|358396.7.peg.822"/>
<keyword evidence="1" id="KW-1133">Transmembrane helix</keyword>
<keyword evidence="4" id="KW-1185">Reference proteome</keyword>
<feature type="transmembrane region" description="Helical" evidence="1">
    <location>
        <begin position="316"/>
        <end position="338"/>
    </location>
</feature>
<protein>
    <submittedName>
        <fullName evidence="3">Uncharacterized protein</fullName>
    </submittedName>
</protein>
<reference evidence="2" key="3">
    <citation type="submission" date="2017-01" db="EMBL/GenBank/DDBJ databases">
        <authorList>
            <person name="Mah S.A."/>
            <person name="Swanson W.J."/>
            <person name="Moy G.W."/>
            <person name="Vacquier V.D."/>
        </authorList>
    </citation>
    <scope>NUCLEOTIDE SEQUENCE</scope>
    <source>
        <strain evidence="2">AJ5</strain>
    </source>
</reference>
<keyword evidence="1" id="KW-0472">Membrane</keyword>
<dbReference type="STRING" id="358396.CHINAEXTREME_19535"/>
<accession>M0LR05</accession>
<feature type="transmembrane region" description="Helical" evidence="1">
    <location>
        <begin position="391"/>
        <end position="409"/>
    </location>
</feature>
<feature type="transmembrane region" description="Helical" evidence="1">
    <location>
        <begin position="194"/>
        <end position="212"/>
    </location>
</feature>
<dbReference type="Proteomes" id="UP000011555">
    <property type="component" value="Unassembled WGS sequence"/>
</dbReference>
<feature type="transmembrane region" description="Helical" evidence="1">
    <location>
        <begin position="154"/>
        <end position="174"/>
    </location>
</feature>
<reference evidence="2 5" key="1">
    <citation type="journal article" date="2011" name="J. Bacteriol.">
        <title>Genome sequence of Halobiforma lacisalsi AJ5, an extremely halophilic archaeon which harbors a bop gene.</title>
        <authorList>
            <person name="Jiang X."/>
            <person name="Wang S."/>
            <person name="Cheng H."/>
            <person name="Huo Y."/>
            <person name="Zhang X."/>
            <person name="Zhu X."/>
            <person name="Han X."/>
            <person name="Ni P."/>
            <person name="Wu M."/>
        </authorList>
    </citation>
    <scope>NUCLEOTIDE SEQUENCE [LARGE SCALE GENOMIC DNA]</scope>
    <source>
        <strain evidence="2 5">AJ5</strain>
    </source>
</reference>
<dbReference type="AlphaFoldDB" id="M0LR05"/>
<dbReference type="Proteomes" id="UP000186547">
    <property type="component" value="Chromosome"/>
</dbReference>
<feature type="transmembrane region" description="Helical" evidence="1">
    <location>
        <begin position="109"/>
        <end position="127"/>
    </location>
</feature>
<name>M0LR05_NATLA</name>
<dbReference type="EMBL" id="CP019285">
    <property type="protein sequence ID" value="APW99826.1"/>
    <property type="molecule type" value="Genomic_DNA"/>
</dbReference>
<keyword evidence="1" id="KW-0812">Transmembrane</keyword>
<feature type="transmembrane region" description="Helical" evidence="1">
    <location>
        <begin position="76"/>
        <end position="97"/>
    </location>
</feature>
<reference evidence="3 4" key="2">
    <citation type="journal article" date="2014" name="PLoS Genet.">
        <title>Phylogenetically driven sequencing of extremely halophilic archaea reveals strategies for static and dynamic osmo-response.</title>
        <authorList>
            <person name="Becker E.A."/>
            <person name="Seitzer P.M."/>
            <person name="Tritt A."/>
            <person name="Larsen D."/>
            <person name="Krusor M."/>
            <person name="Yao A.I."/>
            <person name="Wu D."/>
            <person name="Madern D."/>
            <person name="Eisen J.A."/>
            <person name="Darling A.E."/>
            <person name="Facciotti M.T."/>
        </authorList>
    </citation>
    <scope>NUCLEOTIDE SEQUENCE [LARGE SCALE GENOMIC DNA]</scope>
    <source>
        <strain evidence="3 4">AJ5</strain>
    </source>
</reference>